<sequence length="69" mass="7967">MGDDTLRRPSGRDLTPTQQAVNRALSAARTPVERSVARLKSWRIFRKSWRSPNRMSSISATVRTLERQR</sequence>
<protein>
    <recommendedName>
        <fullName evidence="4">DDE Tnp4 domain-containing protein</fullName>
    </recommendedName>
</protein>
<evidence type="ECO:0000313" key="6">
    <source>
        <dbReference type="Proteomes" id="UP001500707"/>
    </source>
</evidence>
<proteinExistence type="predicted"/>
<evidence type="ECO:0000256" key="3">
    <source>
        <dbReference type="SAM" id="MobiDB-lite"/>
    </source>
</evidence>
<name>A0ABP6XVG0_9ACTN</name>
<gene>
    <name evidence="5" type="ORF">GCM10022295_62590</name>
</gene>
<reference evidence="6" key="1">
    <citation type="journal article" date="2019" name="Int. J. Syst. Evol. Microbiol.">
        <title>The Global Catalogue of Microorganisms (GCM) 10K type strain sequencing project: providing services to taxonomists for standard genome sequencing and annotation.</title>
        <authorList>
            <consortium name="The Broad Institute Genomics Platform"/>
            <consortium name="The Broad Institute Genome Sequencing Center for Infectious Disease"/>
            <person name="Wu L."/>
            <person name="Ma J."/>
        </authorList>
    </citation>
    <scope>NUCLEOTIDE SEQUENCE [LARGE SCALE GENOMIC DNA]</scope>
    <source>
        <strain evidence="6">JCM 17656</strain>
    </source>
</reference>
<evidence type="ECO:0000256" key="2">
    <source>
        <dbReference type="ARBA" id="ARBA00022723"/>
    </source>
</evidence>
<dbReference type="Proteomes" id="UP001500707">
    <property type="component" value="Unassembled WGS sequence"/>
</dbReference>
<dbReference type="Pfam" id="PF13359">
    <property type="entry name" value="DDE_Tnp_4"/>
    <property type="match status" value="1"/>
</dbReference>
<feature type="region of interest" description="Disordered" evidence="3">
    <location>
        <begin position="1"/>
        <end position="30"/>
    </location>
</feature>
<accession>A0ABP6XVG0</accession>
<keyword evidence="6" id="KW-1185">Reference proteome</keyword>
<evidence type="ECO:0000259" key="4">
    <source>
        <dbReference type="Pfam" id="PF13359"/>
    </source>
</evidence>
<evidence type="ECO:0000313" key="5">
    <source>
        <dbReference type="EMBL" id="GAA3572340.1"/>
    </source>
</evidence>
<feature type="compositionally biased region" description="Basic and acidic residues" evidence="3">
    <location>
        <begin position="1"/>
        <end position="11"/>
    </location>
</feature>
<dbReference type="EMBL" id="BAABCE010000013">
    <property type="protein sequence ID" value="GAA3572340.1"/>
    <property type="molecule type" value="Genomic_DNA"/>
</dbReference>
<comment type="cofactor">
    <cofactor evidence="1">
        <name>a divalent metal cation</name>
        <dbReference type="ChEBI" id="CHEBI:60240"/>
    </cofactor>
</comment>
<feature type="domain" description="DDE Tnp4" evidence="4">
    <location>
        <begin position="9"/>
        <end position="58"/>
    </location>
</feature>
<evidence type="ECO:0000256" key="1">
    <source>
        <dbReference type="ARBA" id="ARBA00001968"/>
    </source>
</evidence>
<keyword evidence="2" id="KW-0479">Metal-binding</keyword>
<organism evidence="5 6">
    <name type="scientific">Streptomyces osmaniensis</name>
    <dbReference type="NCBI Taxonomy" id="593134"/>
    <lineage>
        <taxon>Bacteria</taxon>
        <taxon>Bacillati</taxon>
        <taxon>Actinomycetota</taxon>
        <taxon>Actinomycetes</taxon>
        <taxon>Kitasatosporales</taxon>
        <taxon>Streptomycetaceae</taxon>
        <taxon>Streptomyces</taxon>
    </lineage>
</organism>
<comment type="caution">
    <text evidence="5">The sequence shown here is derived from an EMBL/GenBank/DDBJ whole genome shotgun (WGS) entry which is preliminary data.</text>
</comment>
<dbReference type="InterPro" id="IPR027806">
    <property type="entry name" value="HARBI1_dom"/>
</dbReference>